<dbReference type="RefSeq" id="XP_027067530.1">
    <property type="nucleotide sequence ID" value="XM_027211729.1"/>
</dbReference>
<protein>
    <recommendedName>
        <fullName evidence="1">Reverse transcriptase zinc-binding domain-containing protein</fullName>
    </recommendedName>
</protein>
<dbReference type="GeneID" id="113693156"/>
<proteinExistence type="predicted"/>
<reference evidence="2" key="1">
    <citation type="journal article" date="2025" name="Foods">
        <title>Unveiling the Microbial Signatures of Arabica Coffee Cherries: Insights into Ripeness Specific Diversity, Functional Traits, and Implications for Quality and Safety.</title>
        <authorList>
            <consortium name="RefSeq"/>
            <person name="Tenea G.N."/>
            <person name="Cifuentes V."/>
            <person name="Reyes P."/>
            <person name="Cevallos-Vallejos M."/>
        </authorList>
    </citation>
    <scope>NUCLEOTIDE SEQUENCE [LARGE SCALE GENOMIC DNA]</scope>
</reference>
<sequence length="127" mass="15045">MKLKHFLWRCLQNSLPVNEAIYKRIRKGSSLCNCCGEDTETIEHIFFFCPKAQVVWKIVPVSWERITELQSNIWRWWDAVMQSAKEEQGMDRIKLTVNILWQIWKAGNKMTFQSKNVDAKLIVDKAQ</sequence>
<name>A0A6P6SNU7_COFAR</name>
<dbReference type="Proteomes" id="UP001652660">
    <property type="component" value="Chromosome 6c"/>
</dbReference>
<dbReference type="InterPro" id="IPR026960">
    <property type="entry name" value="RVT-Znf"/>
</dbReference>
<dbReference type="Pfam" id="PF13966">
    <property type="entry name" value="zf-RVT"/>
    <property type="match status" value="1"/>
</dbReference>
<reference evidence="3" key="2">
    <citation type="submission" date="2025-08" db="UniProtKB">
        <authorList>
            <consortium name="RefSeq"/>
        </authorList>
    </citation>
    <scope>IDENTIFICATION</scope>
    <source>
        <tissue evidence="3">Leaves</tissue>
    </source>
</reference>
<evidence type="ECO:0000313" key="2">
    <source>
        <dbReference type="Proteomes" id="UP001652660"/>
    </source>
</evidence>
<organism evidence="2 3">
    <name type="scientific">Coffea arabica</name>
    <name type="common">Arabian coffee</name>
    <dbReference type="NCBI Taxonomy" id="13443"/>
    <lineage>
        <taxon>Eukaryota</taxon>
        <taxon>Viridiplantae</taxon>
        <taxon>Streptophyta</taxon>
        <taxon>Embryophyta</taxon>
        <taxon>Tracheophyta</taxon>
        <taxon>Spermatophyta</taxon>
        <taxon>Magnoliopsida</taxon>
        <taxon>eudicotyledons</taxon>
        <taxon>Gunneridae</taxon>
        <taxon>Pentapetalae</taxon>
        <taxon>asterids</taxon>
        <taxon>lamiids</taxon>
        <taxon>Gentianales</taxon>
        <taxon>Rubiaceae</taxon>
        <taxon>Ixoroideae</taxon>
        <taxon>Gardenieae complex</taxon>
        <taxon>Bertiereae - Coffeeae clade</taxon>
        <taxon>Coffeeae</taxon>
        <taxon>Coffea</taxon>
    </lineage>
</organism>
<dbReference type="AlphaFoldDB" id="A0A6P6SNU7"/>
<keyword evidence="2" id="KW-1185">Reference proteome</keyword>
<evidence type="ECO:0000259" key="1">
    <source>
        <dbReference type="Pfam" id="PF13966"/>
    </source>
</evidence>
<evidence type="ECO:0000313" key="3">
    <source>
        <dbReference type="RefSeq" id="XP_027067530.1"/>
    </source>
</evidence>
<gene>
    <name evidence="3" type="primary">LOC113693156</name>
</gene>
<feature type="domain" description="Reverse transcriptase zinc-binding" evidence="1">
    <location>
        <begin position="2"/>
        <end position="56"/>
    </location>
</feature>
<dbReference type="OrthoDB" id="1749524at2759"/>
<accession>A0A6P6SNU7</accession>